<feature type="transmembrane region" description="Helical" evidence="5">
    <location>
        <begin position="151"/>
        <end position="169"/>
    </location>
</feature>
<sequence length="304" mass="31621">MQARDFLLWSLLAALWGSSFLAIGVAVKDINPATLVFARMAIAAPVLGCVLLLRGGGFNLGVRGWIIAAIVGLSGNVLPFLLISYAEQEVNTGLAALIMGIAPIITLVAAPLVHFEDSLTRLKVFGALAGFAGVAVLAAPDLSEGRIGSLLPELCLVVAACCYAFTALFSRRFPYPEPLKMAAASVFVGLLALGGYMALFASEPGLPAAPVPALAAVLYLGLGPTALAALIYFYLIPRIGAARLQQVNYAVPVIGTLLGIAVLGEQPGWTAWPALGLIVFGVYLVTRPDKTEPAPARPMGEPAE</sequence>
<dbReference type="Proteomes" id="UP000004703">
    <property type="component" value="Chromosome"/>
</dbReference>
<comment type="subcellular location">
    <subcellularLocation>
        <location evidence="1">Membrane</location>
        <topology evidence="1">Multi-pass membrane protein</topology>
    </subcellularLocation>
</comment>
<dbReference type="Pfam" id="PF00892">
    <property type="entry name" value="EamA"/>
    <property type="match status" value="2"/>
</dbReference>
<dbReference type="PANTHER" id="PTHR32322:SF9">
    <property type="entry name" value="AMINO-ACID METABOLITE EFFLUX PUMP-RELATED"/>
    <property type="match status" value="1"/>
</dbReference>
<feature type="transmembrane region" description="Helical" evidence="5">
    <location>
        <begin position="65"/>
        <end position="86"/>
    </location>
</feature>
<organism evidence="7 8">
    <name type="scientific">Roseibium alexandrii (strain DSM 17067 / NCIMB 14079 / DFL-11)</name>
    <name type="common">Labrenzia alexandrii</name>
    <dbReference type="NCBI Taxonomy" id="244592"/>
    <lineage>
        <taxon>Bacteria</taxon>
        <taxon>Pseudomonadati</taxon>
        <taxon>Pseudomonadota</taxon>
        <taxon>Alphaproteobacteria</taxon>
        <taxon>Hyphomicrobiales</taxon>
        <taxon>Stappiaceae</taxon>
        <taxon>Roseibium</taxon>
    </lineage>
</organism>
<feature type="transmembrane region" description="Helical" evidence="5">
    <location>
        <begin position="34"/>
        <end position="53"/>
    </location>
</feature>
<evidence type="ECO:0000259" key="6">
    <source>
        <dbReference type="Pfam" id="PF00892"/>
    </source>
</evidence>
<accession>A0A5E8H4U9</accession>
<feature type="domain" description="EamA" evidence="6">
    <location>
        <begin position="153"/>
        <end position="286"/>
    </location>
</feature>
<dbReference type="InterPro" id="IPR050638">
    <property type="entry name" value="AA-Vitamin_Transporters"/>
</dbReference>
<name>A0A5E8H4U9_ROSAD</name>
<dbReference type="InterPro" id="IPR000620">
    <property type="entry name" value="EamA_dom"/>
</dbReference>
<feature type="transmembrane region" description="Helical" evidence="5">
    <location>
        <begin position="92"/>
        <end position="115"/>
    </location>
</feature>
<proteinExistence type="predicted"/>
<dbReference type="PANTHER" id="PTHR32322">
    <property type="entry name" value="INNER MEMBRANE TRANSPORTER"/>
    <property type="match status" value="1"/>
</dbReference>
<dbReference type="AlphaFoldDB" id="A0A5E8H4U9"/>
<keyword evidence="2 5" id="KW-0812">Transmembrane</keyword>
<feature type="transmembrane region" description="Helical" evidence="5">
    <location>
        <begin position="247"/>
        <end position="263"/>
    </location>
</feature>
<feature type="transmembrane region" description="Helical" evidence="5">
    <location>
        <begin position="122"/>
        <end position="139"/>
    </location>
</feature>
<evidence type="ECO:0000256" key="5">
    <source>
        <dbReference type="SAM" id="Phobius"/>
    </source>
</evidence>
<evidence type="ECO:0000256" key="4">
    <source>
        <dbReference type="ARBA" id="ARBA00023136"/>
    </source>
</evidence>
<comment type="caution">
    <text evidence="7">The sequence shown here is derived from an EMBL/GenBank/DDBJ whole genome shotgun (WGS) entry which is preliminary data.</text>
</comment>
<feature type="transmembrane region" description="Helical" evidence="5">
    <location>
        <begin position="213"/>
        <end position="235"/>
    </location>
</feature>
<evidence type="ECO:0000313" key="8">
    <source>
        <dbReference type="Proteomes" id="UP000004703"/>
    </source>
</evidence>
<feature type="transmembrane region" description="Helical" evidence="5">
    <location>
        <begin position="181"/>
        <end position="201"/>
    </location>
</feature>
<dbReference type="SUPFAM" id="SSF103481">
    <property type="entry name" value="Multidrug resistance efflux transporter EmrE"/>
    <property type="match status" value="2"/>
</dbReference>
<dbReference type="RefSeq" id="WP_008196163.1">
    <property type="nucleotide sequence ID" value="NZ_CM011002.1"/>
</dbReference>
<keyword evidence="3 5" id="KW-1133">Transmembrane helix</keyword>
<feature type="domain" description="EamA" evidence="6">
    <location>
        <begin position="8"/>
        <end position="137"/>
    </location>
</feature>
<dbReference type="GO" id="GO:0016020">
    <property type="term" value="C:membrane"/>
    <property type="evidence" value="ECO:0007669"/>
    <property type="project" value="UniProtKB-SubCell"/>
</dbReference>
<evidence type="ECO:0000313" key="7">
    <source>
        <dbReference type="EMBL" id="EEE47183.1"/>
    </source>
</evidence>
<evidence type="ECO:0000256" key="1">
    <source>
        <dbReference type="ARBA" id="ARBA00004141"/>
    </source>
</evidence>
<reference evidence="7 8" key="1">
    <citation type="submission" date="2008-01" db="EMBL/GenBank/DDBJ databases">
        <authorList>
            <person name="Wagner-Dobler I."/>
            <person name="Ferriera S."/>
            <person name="Johnson J."/>
            <person name="Kravitz S."/>
            <person name="Beeson K."/>
            <person name="Sutton G."/>
            <person name="Rogers Y.-H."/>
            <person name="Friedman R."/>
            <person name="Frazier M."/>
            <person name="Venter J.C."/>
        </authorList>
    </citation>
    <scope>NUCLEOTIDE SEQUENCE [LARGE SCALE GENOMIC DNA]</scope>
    <source>
        <strain evidence="8">DSM 17067 / NCIMB 14079 / DFL-11</strain>
    </source>
</reference>
<protein>
    <submittedName>
        <fullName evidence="7">Permease of the drug/metabolite transporter (DMT) superfamily</fullName>
    </submittedName>
</protein>
<dbReference type="InterPro" id="IPR037185">
    <property type="entry name" value="EmrE-like"/>
</dbReference>
<evidence type="ECO:0000256" key="3">
    <source>
        <dbReference type="ARBA" id="ARBA00022989"/>
    </source>
</evidence>
<feature type="transmembrane region" description="Helical" evidence="5">
    <location>
        <begin position="269"/>
        <end position="286"/>
    </location>
</feature>
<keyword evidence="4 5" id="KW-0472">Membrane</keyword>
<reference evidence="7 8" key="2">
    <citation type="submission" date="2013-04" db="EMBL/GenBank/DDBJ databases">
        <authorList>
            <person name="Fiebig A."/>
            <person name="Pradella S."/>
            <person name="Wagner-Doebler I."/>
        </authorList>
    </citation>
    <scope>NUCLEOTIDE SEQUENCE [LARGE SCALE GENOMIC DNA]</scope>
    <source>
        <strain evidence="8">DSM 17067 / NCIMB 14079 / DFL-11</strain>
    </source>
</reference>
<gene>
    <name evidence="7" type="ORF">SADFL11_4472</name>
</gene>
<evidence type="ECO:0000256" key="2">
    <source>
        <dbReference type="ARBA" id="ARBA00022692"/>
    </source>
</evidence>
<dbReference type="EMBL" id="ACCU02000003">
    <property type="protein sequence ID" value="EEE47183.1"/>
    <property type="molecule type" value="Genomic_DNA"/>
</dbReference>